<dbReference type="Proteomes" id="UP000011135">
    <property type="component" value="Unassembled WGS sequence"/>
</dbReference>
<dbReference type="PATRIC" id="fig|1237149.3.peg.2380"/>
<comment type="caution">
    <text evidence="2">The sequence shown here is derived from an EMBL/GenBank/DDBJ whole genome shotgun (WGS) entry which is preliminary data.</text>
</comment>
<proteinExistence type="predicted"/>
<dbReference type="eggNOG" id="ENOG502Z7WY">
    <property type="taxonomic scope" value="Bacteria"/>
</dbReference>
<dbReference type="InterPro" id="IPR032331">
    <property type="entry name" value="DUF4856"/>
</dbReference>
<evidence type="ECO:0000313" key="2">
    <source>
        <dbReference type="EMBL" id="ELR71598.1"/>
    </source>
</evidence>
<feature type="chain" id="PRO_5003993391" description="DUF4856 domain-containing protein" evidence="1">
    <location>
        <begin position="20"/>
        <end position="373"/>
    </location>
</feature>
<protein>
    <recommendedName>
        <fullName evidence="4">DUF4856 domain-containing protein</fullName>
    </recommendedName>
</protein>
<evidence type="ECO:0000313" key="3">
    <source>
        <dbReference type="Proteomes" id="UP000011135"/>
    </source>
</evidence>
<dbReference type="EMBL" id="AMZN01000037">
    <property type="protein sequence ID" value="ELR71598.1"/>
    <property type="molecule type" value="Genomic_DNA"/>
</dbReference>
<dbReference type="PROSITE" id="PS51257">
    <property type="entry name" value="PROKAR_LIPOPROTEIN"/>
    <property type="match status" value="1"/>
</dbReference>
<dbReference type="Pfam" id="PF16148">
    <property type="entry name" value="DUF4856"/>
    <property type="match status" value="1"/>
</dbReference>
<feature type="signal peptide" evidence="1">
    <location>
        <begin position="1"/>
        <end position="19"/>
    </location>
</feature>
<dbReference type="AlphaFoldDB" id="L8JTM8"/>
<evidence type="ECO:0000256" key="1">
    <source>
        <dbReference type="SAM" id="SignalP"/>
    </source>
</evidence>
<gene>
    <name evidence="2" type="ORF">C900_02513</name>
</gene>
<organism evidence="2 3">
    <name type="scientific">Fulvivirga imtechensis AK7</name>
    <dbReference type="NCBI Taxonomy" id="1237149"/>
    <lineage>
        <taxon>Bacteria</taxon>
        <taxon>Pseudomonadati</taxon>
        <taxon>Bacteroidota</taxon>
        <taxon>Cytophagia</taxon>
        <taxon>Cytophagales</taxon>
        <taxon>Fulvivirgaceae</taxon>
        <taxon>Fulvivirga</taxon>
    </lineage>
</organism>
<keyword evidence="3" id="KW-1185">Reference proteome</keyword>
<dbReference type="RefSeq" id="WP_009579922.1">
    <property type="nucleotide sequence ID" value="NZ_AMZN01000037.1"/>
</dbReference>
<reference evidence="2 3" key="1">
    <citation type="submission" date="2012-12" db="EMBL/GenBank/DDBJ databases">
        <title>Genome assembly of Fulvivirga imtechensis AK7.</title>
        <authorList>
            <person name="Nupur N."/>
            <person name="Khatri I."/>
            <person name="Kumar R."/>
            <person name="Subramanian S."/>
            <person name="Pinnaka A."/>
        </authorList>
    </citation>
    <scope>NUCLEOTIDE SEQUENCE [LARGE SCALE GENOMIC DNA]</scope>
    <source>
        <strain evidence="2 3">AK7</strain>
    </source>
</reference>
<keyword evidence="1" id="KW-0732">Signal</keyword>
<evidence type="ECO:0008006" key="4">
    <source>
        <dbReference type="Google" id="ProtNLM"/>
    </source>
</evidence>
<name>L8JTM8_9BACT</name>
<accession>L8JTM8</accession>
<dbReference type="OrthoDB" id="5498726at2"/>
<dbReference type="STRING" id="1237149.C900_02513"/>
<sequence length="373" mass="41549">MKYKLLLSLLIVGTLFSCGDDDDAQPTLEVPQTYEFTRDGQSTVNFQGQTDRLNMVSEMKAYLSTGDAGETLELQKLLNMYSNENSPFEDPALNASTKQLKDKTFETEKKTFEELFDAAAIASTKGDAAAGVAGRIARGSGKTILVNEKGQEFTQLIEKGLMGAVFYSQIYNSYLSDAKTGDDVDNTNLESGKNYTKMEHHWDEAFGYWGVPTDFPNGNPVLPDEYKRFWANYTNGRDALLGTNKTLMDAYLTGRAAIVAKRYDIKNEQKEIIYEAHELVAAGTAVHYINEALDYFGQNQGDFLHVLSEAYAFVKALEYSPVRKITEEQLSQIKNSDFGTEGDFWTATVAGLQNAKTTLVSVYPELEPVKDEL</sequence>